<dbReference type="PATRIC" id="fig|1365250.3.peg.2818"/>
<dbReference type="Pfam" id="PF13673">
    <property type="entry name" value="Acetyltransf_10"/>
    <property type="match status" value="1"/>
</dbReference>
<dbReference type="Proteomes" id="UP000076643">
    <property type="component" value="Unassembled WGS sequence"/>
</dbReference>
<dbReference type="SUPFAM" id="SSF55729">
    <property type="entry name" value="Acyl-CoA N-acyltransferases (Nat)"/>
    <property type="match status" value="1"/>
</dbReference>
<dbReference type="CDD" id="cd04301">
    <property type="entry name" value="NAT_SF"/>
    <property type="match status" value="1"/>
</dbReference>
<evidence type="ECO:0000313" key="3">
    <source>
        <dbReference type="Proteomes" id="UP000076643"/>
    </source>
</evidence>
<dbReference type="InterPro" id="IPR000182">
    <property type="entry name" value="GNAT_dom"/>
</dbReference>
<proteinExistence type="predicted"/>
<comment type="caution">
    <text evidence="2">The sequence shown here is derived from an EMBL/GenBank/DDBJ whole genome shotgun (WGS) entry which is preliminary data.</text>
</comment>
<dbReference type="GO" id="GO:0016747">
    <property type="term" value="F:acyltransferase activity, transferring groups other than amino-acyl groups"/>
    <property type="evidence" value="ECO:0007669"/>
    <property type="project" value="InterPro"/>
</dbReference>
<gene>
    <name evidence="2" type="ORF">N475_02980</name>
</gene>
<evidence type="ECO:0000313" key="2">
    <source>
        <dbReference type="EMBL" id="KZN37798.1"/>
    </source>
</evidence>
<dbReference type="AlphaFoldDB" id="A0A166WRN0"/>
<protein>
    <recommendedName>
        <fullName evidence="1">N-acetyltransferase domain-containing protein</fullName>
    </recommendedName>
</protein>
<accession>A0A166WRN0</accession>
<dbReference type="EMBL" id="AUYB01000103">
    <property type="protein sequence ID" value="KZN37798.1"/>
    <property type="molecule type" value="Genomic_DNA"/>
</dbReference>
<dbReference type="PROSITE" id="PS51186">
    <property type="entry name" value="GNAT"/>
    <property type="match status" value="1"/>
</dbReference>
<feature type="domain" description="N-acetyltransferase" evidence="1">
    <location>
        <begin position="7"/>
        <end position="147"/>
    </location>
</feature>
<reference evidence="2 3" key="1">
    <citation type="submission" date="2013-07" db="EMBL/GenBank/DDBJ databases">
        <title>Comparative Genomic and Metabolomic Analysis of Twelve Strains of Pseudoalteromonas luteoviolacea.</title>
        <authorList>
            <person name="Vynne N.G."/>
            <person name="Mansson M."/>
            <person name="Gram L."/>
        </authorList>
    </citation>
    <scope>NUCLEOTIDE SEQUENCE [LARGE SCALE GENOMIC DNA]</scope>
    <source>
        <strain evidence="2 3">DSM 6061</strain>
    </source>
</reference>
<evidence type="ECO:0000259" key="1">
    <source>
        <dbReference type="PROSITE" id="PS51186"/>
    </source>
</evidence>
<dbReference type="RefSeq" id="WP_063355146.1">
    <property type="nucleotide sequence ID" value="NZ_AQHB01000028.1"/>
</dbReference>
<sequence length="147" mass="16760">MLEAVVRTFHELSHDEIFMMFKARVDIFVVEQACAYPEIDDIDRDLNTRHILFFEQGQLKAYARCYPKDGAIVAIGRVLITSESRGSGMGYTLMNAALACAKQQFPDSRVQIAAQSYLQPFYNKLGFEPISDVYLEDGIEHIDMQLQ</sequence>
<organism evidence="2 3">
    <name type="scientific">Pseudoalteromonas luteoviolacea DSM 6061</name>
    <dbReference type="NCBI Taxonomy" id="1365250"/>
    <lineage>
        <taxon>Bacteria</taxon>
        <taxon>Pseudomonadati</taxon>
        <taxon>Pseudomonadota</taxon>
        <taxon>Gammaproteobacteria</taxon>
        <taxon>Alteromonadales</taxon>
        <taxon>Pseudoalteromonadaceae</taxon>
        <taxon>Pseudoalteromonas</taxon>
    </lineage>
</organism>
<keyword evidence="3" id="KW-1185">Reference proteome</keyword>
<dbReference type="GeneID" id="57362915"/>
<name>A0A166WRN0_9GAMM</name>
<dbReference type="Gene3D" id="3.40.630.30">
    <property type="match status" value="1"/>
</dbReference>
<dbReference type="InterPro" id="IPR016181">
    <property type="entry name" value="Acyl_CoA_acyltransferase"/>
</dbReference>